<evidence type="ECO:0000313" key="2">
    <source>
        <dbReference type="EMBL" id="EDY54598.1"/>
    </source>
</evidence>
<gene>
    <name evidence="2" type="ORF">SSEG_01178</name>
</gene>
<accession>B5HPT8</accession>
<dbReference type="Proteomes" id="UP000002785">
    <property type="component" value="Chromosome"/>
</dbReference>
<dbReference type="EMBL" id="CM000951">
    <property type="protein sequence ID" value="EDY54598.1"/>
    <property type="molecule type" value="Genomic_DNA"/>
</dbReference>
<organism evidence="2 3">
    <name type="scientific">Streptomyces sviceus (strain ATCC 29083 / DSM 924 / JCM 4929 / NBRC 13980 / NCIMB 11184 / NRRL 5439 / UC 5370)</name>
    <dbReference type="NCBI Taxonomy" id="463191"/>
    <lineage>
        <taxon>Bacteria</taxon>
        <taxon>Bacillati</taxon>
        <taxon>Actinomycetota</taxon>
        <taxon>Actinomycetes</taxon>
        <taxon>Kitasatosporales</taxon>
        <taxon>Streptomycetaceae</taxon>
        <taxon>Streptomyces</taxon>
    </lineage>
</organism>
<sequence>MPYGVVVDLLGRILMPGMLEKIKQFSRSPQGRRAAEQVRRASADPRRREQARQLLGKLRGRSR</sequence>
<evidence type="ECO:0000313" key="3">
    <source>
        <dbReference type="Proteomes" id="UP000002785"/>
    </source>
</evidence>
<name>B5HPT8_STRX2</name>
<dbReference type="HOGENOM" id="CLU_202636_0_1_11"/>
<dbReference type="eggNOG" id="ENOG502ZU24">
    <property type="taxonomic scope" value="Bacteria"/>
</dbReference>
<evidence type="ECO:0000256" key="1">
    <source>
        <dbReference type="SAM" id="MobiDB-lite"/>
    </source>
</evidence>
<feature type="region of interest" description="Disordered" evidence="1">
    <location>
        <begin position="25"/>
        <end position="63"/>
    </location>
</feature>
<dbReference type="AlphaFoldDB" id="B5HPT8"/>
<feature type="compositionally biased region" description="Basic and acidic residues" evidence="1">
    <location>
        <begin position="33"/>
        <end position="51"/>
    </location>
</feature>
<keyword evidence="3" id="KW-1185">Reference proteome</keyword>
<reference evidence="2" key="1">
    <citation type="submission" date="2009-10" db="EMBL/GenBank/DDBJ databases">
        <title>The genome sequence of Streptomyces sviceus strain ATCC 29083.</title>
        <authorList>
            <consortium name="The Broad Institute Genome Sequencing Platform"/>
            <consortium name="Broad Institute Microbial Sequencing Center"/>
            <person name="Fischbach M."/>
            <person name="Godfrey P."/>
            <person name="Ward D."/>
            <person name="Young S."/>
            <person name="Zeng Q."/>
            <person name="Koehrsen M."/>
            <person name="Alvarado L."/>
            <person name="Berlin A.M."/>
            <person name="Bochicchio J."/>
            <person name="Borenstein D."/>
            <person name="Chapman S.B."/>
            <person name="Chen Z."/>
            <person name="Engels R."/>
            <person name="Freedman E."/>
            <person name="Gellesch M."/>
            <person name="Goldberg J."/>
            <person name="Griggs A."/>
            <person name="Gujja S."/>
            <person name="Heilman E.R."/>
            <person name="Heiman D.I."/>
            <person name="Hepburn T.A."/>
            <person name="Howarth C."/>
            <person name="Jen D."/>
            <person name="Larson L."/>
            <person name="Lewis B."/>
            <person name="Mehta T."/>
            <person name="Park D."/>
            <person name="Pearson M."/>
            <person name="Richards J."/>
            <person name="Roberts A."/>
            <person name="Saif S."/>
            <person name="Shea T.D."/>
            <person name="Shenoy N."/>
            <person name="Sisk P."/>
            <person name="Stolte C."/>
            <person name="Sykes S.N."/>
            <person name="Thomson T."/>
            <person name="Walk T."/>
            <person name="White J."/>
            <person name="Yandava C."/>
            <person name="Straight P."/>
            <person name="Clardy J."/>
            <person name="Hung D."/>
            <person name="Kolter R."/>
            <person name="Mekalanos J."/>
            <person name="Walker S."/>
            <person name="Walsh C.T."/>
            <person name="Wieland-Brown L.C."/>
            <person name="Haas B."/>
            <person name="Nusbaum C."/>
            <person name="Birren B."/>
        </authorList>
    </citation>
    <scope>NUCLEOTIDE SEQUENCE [LARGE SCALE GENOMIC DNA]</scope>
    <source>
        <strain evidence="2">ATCC 29083</strain>
    </source>
</reference>
<protein>
    <submittedName>
        <fullName evidence="2">Uncharacterized protein</fullName>
    </submittedName>
</protein>
<proteinExistence type="predicted"/>